<evidence type="ECO:0000256" key="1">
    <source>
        <dbReference type="SAM" id="MobiDB-lite"/>
    </source>
</evidence>
<evidence type="ECO:0000313" key="4">
    <source>
        <dbReference type="Proteomes" id="UP000184191"/>
    </source>
</evidence>
<sequence>MATIHEILTEERRTISRRSLPDLAPGASASHLVARPKRGRKNATKAAAKSTRTSKLGGFLKPADVMARLKATPVKPHHAFWLVTFVLVLVWPMLVLATLFVGFWMVVLGAAIFGLEWMKGLRSKAFATLPEIWALSRDLPPLTLRREADPDPFEHLPDPFERISPEPQ</sequence>
<keyword evidence="2" id="KW-0472">Membrane</keyword>
<dbReference type="Proteomes" id="UP000184191">
    <property type="component" value="Unassembled WGS sequence"/>
</dbReference>
<accession>A0A1M7C474</accession>
<dbReference type="EMBL" id="FRBN01000023">
    <property type="protein sequence ID" value="SHL62014.1"/>
    <property type="molecule type" value="Genomic_DNA"/>
</dbReference>
<organism evidence="3 4">
    <name type="scientific">Roseovarius marisflavi</name>
    <dbReference type="NCBI Taxonomy" id="1054996"/>
    <lineage>
        <taxon>Bacteria</taxon>
        <taxon>Pseudomonadati</taxon>
        <taxon>Pseudomonadota</taxon>
        <taxon>Alphaproteobacteria</taxon>
        <taxon>Rhodobacterales</taxon>
        <taxon>Roseobacteraceae</taxon>
        <taxon>Roseovarius</taxon>
    </lineage>
</organism>
<evidence type="ECO:0000256" key="2">
    <source>
        <dbReference type="SAM" id="Phobius"/>
    </source>
</evidence>
<dbReference type="AlphaFoldDB" id="A0A1M7C474"/>
<keyword evidence="4" id="KW-1185">Reference proteome</keyword>
<feature type="transmembrane region" description="Helical" evidence="2">
    <location>
        <begin position="80"/>
        <end position="113"/>
    </location>
</feature>
<reference evidence="4" key="1">
    <citation type="submission" date="2016-11" db="EMBL/GenBank/DDBJ databases">
        <authorList>
            <person name="Varghese N."/>
            <person name="Submissions S."/>
        </authorList>
    </citation>
    <scope>NUCLEOTIDE SEQUENCE [LARGE SCALE GENOMIC DNA]</scope>
    <source>
        <strain evidence="4">DSM 29327</strain>
    </source>
</reference>
<proteinExistence type="predicted"/>
<protein>
    <submittedName>
        <fullName evidence="3">Uncharacterized protein</fullName>
    </submittedName>
</protein>
<name>A0A1M7C474_9RHOB</name>
<gene>
    <name evidence="3" type="ORF">SAMN05444414_1235</name>
</gene>
<keyword evidence="2" id="KW-0812">Transmembrane</keyword>
<feature type="region of interest" description="Disordered" evidence="1">
    <location>
        <begin position="148"/>
        <end position="168"/>
    </location>
</feature>
<keyword evidence="2" id="KW-1133">Transmembrane helix</keyword>
<dbReference type="RefSeq" id="WP_245813539.1">
    <property type="nucleotide sequence ID" value="NZ_FRBN01000023.1"/>
</dbReference>
<evidence type="ECO:0000313" key="3">
    <source>
        <dbReference type="EMBL" id="SHL62014.1"/>
    </source>
</evidence>